<dbReference type="GO" id="GO:0016772">
    <property type="term" value="F:transferase activity, transferring phosphorus-containing groups"/>
    <property type="evidence" value="ECO:0007669"/>
    <property type="project" value="InterPro"/>
</dbReference>
<evidence type="ECO:0000313" key="22">
    <source>
        <dbReference type="EMBL" id="XDK00205.1"/>
    </source>
</evidence>
<feature type="domain" description="Stealth protein CR2 conserved region 2" evidence="4">
    <location>
        <begin position="102"/>
        <end position="204"/>
    </location>
</feature>
<dbReference type="InterPro" id="IPR031358">
    <property type="entry name" value="Stealth_CR1"/>
</dbReference>
<comment type="similarity">
    <text evidence="1">Belongs to the stealth family.</text>
</comment>
<dbReference type="EMBL" id="CP158269">
    <property type="protein sequence ID" value="XDJ89347.1"/>
    <property type="molecule type" value="Genomic_DNA"/>
</dbReference>
<name>A0AB39DS02_9BURK</name>
<dbReference type="EMBL" id="CP158268">
    <property type="protein sequence ID" value="XDJ86677.1"/>
    <property type="molecule type" value="Genomic_DNA"/>
</dbReference>
<dbReference type="EMBL" id="CP158271">
    <property type="protein sequence ID" value="XDJ94854.1"/>
    <property type="molecule type" value="Genomic_DNA"/>
</dbReference>
<dbReference type="RefSeq" id="WP_368642826.1">
    <property type="nucleotide sequence ID" value="NZ_CP158253.1"/>
</dbReference>
<dbReference type="InterPro" id="IPR031357">
    <property type="entry name" value="Stealth_CR3"/>
</dbReference>
<dbReference type="Pfam" id="PF11380">
    <property type="entry name" value="Stealth_CR2"/>
    <property type="match status" value="1"/>
</dbReference>
<accession>A0AB39DS02</accession>
<evidence type="ECO:0000313" key="8">
    <source>
        <dbReference type="EMBL" id="XDJ53023.1"/>
    </source>
</evidence>
<evidence type="ECO:0000313" key="12">
    <source>
        <dbReference type="EMBL" id="XDJ67812.1"/>
    </source>
</evidence>
<evidence type="ECO:0000313" key="9">
    <source>
        <dbReference type="EMBL" id="XDJ57043.1"/>
    </source>
</evidence>
<evidence type="ECO:0000313" key="16">
    <source>
        <dbReference type="EMBL" id="XDJ83504.1"/>
    </source>
</evidence>
<dbReference type="EMBL" id="CP158256">
    <property type="protein sequence ID" value="XDJ53023.1"/>
    <property type="molecule type" value="Genomic_DNA"/>
</dbReference>
<dbReference type="GeneID" id="93065903"/>
<dbReference type="InterPro" id="IPR021520">
    <property type="entry name" value="Stealth_CR2"/>
</dbReference>
<evidence type="ECO:0000256" key="2">
    <source>
        <dbReference type="ARBA" id="ARBA00022679"/>
    </source>
</evidence>
<gene>
    <name evidence="10" type="ORF">ABRY90_00175</name>
    <name evidence="12" type="ORF">ABRY91_06330</name>
    <name evidence="20" type="ORF">ABRY95_01235</name>
    <name evidence="16" type="ORF">ABRY96_04610</name>
    <name evidence="14" type="ORF">ABRY97_05925</name>
    <name evidence="18" type="ORF">ABRY98_05815</name>
    <name evidence="9" type="ORF">ABRZ00_00175</name>
    <name evidence="8" type="ORF">ABRZ01_00450</name>
    <name evidence="7" type="ORF">ABRZ02_02215</name>
    <name evidence="11" type="ORF">ABRZ03_03960</name>
    <name evidence="21" type="ORF">ABRZ05_06705</name>
    <name evidence="13" type="ORF">ABRZ06_08040</name>
    <name evidence="17" type="ORF">ABRZ08_11565</name>
    <name evidence="15" type="ORF">ABRZ10_08405</name>
    <name evidence="22" type="ORF">ABRZ11_06360</name>
    <name evidence="19" type="ORF">ABRZ12_12455</name>
</gene>
<dbReference type="EMBL" id="CP158253">
    <property type="protein sequence ID" value="XDJ46015.1"/>
    <property type="molecule type" value="Genomic_DNA"/>
</dbReference>
<dbReference type="EMBL" id="CP158261">
    <property type="protein sequence ID" value="XDJ67812.1"/>
    <property type="molecule type" value="Genomic_DNA"/>
</dbReference>
<evidence type="ECO:0000313" key="10">
    <source>
        <dbReference type="EMBL" id="XDJ59778.1"/>
    </source>
</evidence>
<dbReference type="EMBL" id="CP158266">
    <property type="protein sequence ID" value="XDJ83504.1"/>
    <property type="molecule type" value="Genomic_DNA"/>
</dbReference>
<evidence type="ECO:0000313" key="20">
    <source>
        <dbReference type="EMBL" id="XDJ94854.1"/>
    </source>
</evidence>
<dbReference type="EMBL" id="CP158257">
    <property type="protein sequence ID" value="XDJ57043.1"/>
    <property type="molecule type" value="Genomic_DNA"/>
</dbReference>
<dbReference type="PANTHER" id="PTHR24045">
    <property type="match status" value="1"/>
</dbReference>
<dbReference type="InterPro" id="IPR047141">
    <property type="entry name" value="Stealth"/>
</dbReference>
<evidence type="ECO:0000256" key="3">
    <source>
        <dbReference type="ARBA" id="ARBA00023169"/>
    </source>
</evidence>
<evidence type="ECO:0000313" key="17">
    <source>
        <dbReference type="EMBL" id="XDJ86677.1"/>
    </source>
</evidence>
<evidence type="ECO:0000313" key="21">
    <source>
        <dbReference type="EMBL" id="XDJ97488.1"/>
    </source>
</evidence>
<evidence type="ECO:0000313" key="19">
    <source>
        <dbReference type="EMBL" id="XDJ92124.1"/>
    </source>
</evidence>
<evidence type="ECO:0000313" key="18">
    <source>
        <dbReference type="EMBL" id="XDJ89347.1"/>
    </source>
</evidence>
<dbReference type="EMBL" id="CP158270">
    <property type="protein sequence ID" value="XDJ92124.1"/>
    <property type="molecule type" value="Genomic_DNA"/>
</dbReference>
<protein>
    <submittedName>
        <fullName evidence="9">Stealth conserved region 3 domain-containing protein</fullName>
    </submittedName>
</protein>
<dbReference type="EMBL" id="CP158258">
    <property type="protein sequence ID" value="XDJ59778.1"/>
    <property type="molecule type" value="Genomic_DNA"/>
</dbReference>
<evidence type="ECO:0000256" key="1">
    <source>
        <dbReference type="ARBA" id="ARBA00007583"/>
    </source>
</evidence>
<keyword evidence="3" id="KW-0270">Exopolysaccharide synthesis</keyword>
<evidence type="ECO:0000313" key="15">
    <source>
        <dbReference type="EMBL" id="XDJ78640.1"/>
    </source>
</evidence>
<dbReference type="EMBL" id="CP158263">
    <property type="protein sequence ID" value="XDJ73281.1"/>
    <property type="molecule type" value="Genomic_DNA"/>
</dbReference>
<feature type="domain" description="Stealth protein CR3 conserved region 3" evidence="6">
    <location>
        <begin position="251"/>
        <end position="297"/>
    </location>
</feature>
<dbReference type="AlphaFoldDB" id="A0AB39DS02"/>
<organism evidence="9">
    <name type="scientific">Castellaniella ginsengisoli</name>
    <dbReference type="NCBI Taxonomy" id="546114"/>
    <lineage>
        <taxon>Bacteria</taxon>
        <taxon>Pseudomonadati</taxon>
        <taxon>Pseudomonadota</taxon>
        <taxon>Betaproteobacteria</taxon>
        <taxon>Burkholderiales</taxon>
        <taxon>Alcaligenaceae</taxon>
        <taxon>Castellaniella</taxon>
    </lineage>
</organism>
<evidence type="ECO:0000313" key="14">
    <source>
        <dbReference type="EMBL" id="XDJ75880.1"/>
    </source>
</evidence>
<evidence type="ECO:0000259" key="4">
    <source>
        <dbReference type="Pfam" id="PF11380"/>
    </source>
</evidence>
<sequence length="371" mass="42994">MTKNATYRKFKKLLIDPELFFRDFLMKRRPPIYNEIGCNVYEEGALISSNNILESLLPNEIPVDVVFTWVDDGDPIWRQKRQDSLLRCGGAPECLNARSSARFRNHNELTYSVHSVLTYMPWVRSIYIVTDGQRPRWDRLDKKIKFVAHEELISSEYLPTFNSHVIEAHLHKIAGLSEYFIYFNDDVFAARGLVKGHFFSSNGLAVVFPSGKRISSLLERGIRTATIAASINSSELLRNRYSKFIDIPLVHTYVPLRKSAFRLAWNKFEEEIHRFLPNRFRGERDLNVATFLVPWLMYLEGAACLGRDVCHYFNISSPAAPQYYRNLILAQLNGSSPHSFCVNDVSDMDDIPGYKMLFNEFIEEYFGVFSR</sequence>
<dbReference type="EMBL" id="CP158272">
    <property type="protein sequence ID" value="XDK00205.1"/>
    <property type="molecule type" value="Genomic_DNA"/>
</dbReference>
<proteinExistence type="inferred from homology"/>
<evidence type="ECO:0000313" key="11">
    <source>
        <dbReference type="EMBL" id="XDJ65091.1"/>
    </source>
</evidence>
<dbReference type="KEGG" id="cgin:ABRZ00_00175"/>
<dbReference type="EMBL" id="CP158273">
    <property type="protein sequence ID" value="XDJ97488.1"/>
    <property type="molecule type" value="Genomic_DNA"/>
</dbReference>
<dbReference type="GO" id="GO:0000271">
    <property type="term" value="P:polysaccharide biosynthetic process"/>
    <property type="evidence" value="ECO:0007669"/>
    <property type="project" value="UniProtKB-KW"/>
</dbReference>
<evidence type="ECO:0000259" key="6">
    <source>
        <dbReference type="Pfam" id="PF17102"/>
    </source>
</evidence>
<dbReference type="Pfam" id="PF17102">
    <property type="entry name" value="Stealth_CR3"/>
    <property type="match status" value="1"/>
</dbReference>
<dbReference type="PANTHER" id="PTHR24045:SF0">
    <property type="entry name" value="N-ACETYLGLUCOSAMINE-1-PHOSPHOTRANSFERASE SUBUNITS ALPHA_BETA"/>
    <property type="match status" value="1"/>
</dbReference>
<feature type="domain" description="Stealth protein CR1 conserved region 1" evidence="5">
    <location>
        <begin position="62"/>
        <end position="82"/>
    </location>
</feature>
<dbReference type="Pfam" id="PF17101">
    <property type="entry name" value="Stealth_CR1"/>
    <property type="match status" value="1"/>
</dbReference>
<dbReference type="EMBL" id="CP158265">
    <property type="protein sequence ID" value="XDJ78640.1"/>
    <property type="molecule type" value="Genomic_DNA"/>
</dbReference>
<dbReference type="EMBL" id="CP158260">
    <property type="protein sequence ID" value="XDJ65091.1"/>
    <property type="molecule type" value="Genomic_DNA"/>
</dbReference>
<reference evidence="9" key="1">
    <citation type="submission" date="2024-05" db="EMBL/GenBank/DDBJ databases">
        <authorList>
            <person name="Luo Y.-C."/>
            <person name="Nicholds J."/>
            <person name="Mortimer T."/>
            <person name="Maboni G."/>
        </authorList>
    </citation>
    <scope>NUCLEOTIDE SEQUENCE</scope>
    <source>
        <strain evidence="21">124370</strain>
        <strain evidence="22">124566</strain>
        <strain evidence="20">124953</strain>
        <strain evidence="19">130308</strain>
        <strain evidence="18">130416</strain>
        <strain evidence="17">140124</strain>
        <strain evidence="16">143751</strain>
        <strain evidence="15">143769</strain>
        <strain evidence="14">143811</strain>
        <strain evidence="13">143936</strain>
        <strain evidence="12">145849</strain>
        <strain evidence="11">145850</strain>
        <strain evidence="10">148131</strain>
        <strain evidence="9">150221</strain>
        <strain evidence="8">150964</strain>
        <strain evidence="7">153271</strain>
    </source>
</reference>
<evidence type="ECO:0000259" key="5">
    <source>
        <dbReference type="Pfam" id="PF17101"/>
    </source>
</evidence>
<evidence type="ECO:0000313" key="7">
    <source>
        <dbReference type="EMBL" id="XDJ46015.1"/>
    </source>
</evidence>
<keyword evidence="2" id="KW-0808">Transferase</keyword>
<evidence type="ECO:0000313" key="13">
    <source>
        <dbReference type="EMBL" id="XDJ73281.1"/>
    </source>
</evidence>
<dbReference type="EMBL" id="CP158264">
    <property type="protein sequence ID" value="XDJ75880.1"/>
    <property type="molecule type" value="Genomic_DNA"/>
</dbReference>